<dbReference type="PANTHER" id="PTHR11645">
    <property type="entry name" value="PYRROLINE-5-CARBOXYLATE REDUCTASE"/>
    <property type="match status" value="1"/>
</dbReference>
<dbReference type="SUPFAM" id="SSF51735">
    <property type="entry name" value="NAD(P)-binding Rossmann-fold domains"/>
    <property type="match status" value="1"/>
</dbReference>
<evidence type="ECO:0000313" key="4">
    <source>
        <dbReference type="EMBL" id="GAA1515501.1"/>
    </source>
</evidence>
<evidence type="ECO:0000313" key="5">
    <source>
        <dbReference type="Proteomes" id="UP001500177"/>
    </source>
</evidence>
<proteinExistence type="inferred from homology"/>
<dbReference type="InterPro" id="IPR000304">
    <property type="entry name" value="Pyrroline-COOH_reductase"/>
</dbReference>
<gene>
    <name evidence="4" type="ORF">GCM10009690_18160</name>
</gene>
<dbReference type="EMBL" id="BAAALX010000009">
    <property type="protein sequence ID" value="GAA1515501.1"/>
    <property type="molecule type" value="Genomic_DNA"/>
</dbReference>
<dbReference type="Gene3D" id="3.40.50.720">
    <property type="entry name" value="NAD(P)-binding Rossmann-like Domain"/>
    <property type="match status" value="1"/>
</dbReference>
<dbReference type="InterPro" id="IPR028939">
    <property type="entry name" value="P5C_Rdtase_cat_N"/>
</dbReference>
<dbReference type="PANTHER" id="PTHR11645:SF13">
    <property type="entry name" value="PYRROLINE-5-CARBOXYLATE REDUCTASE CATALYTIC N-TERMINAL DOMAIN-CONTAINING PROTEIN"/>
    <property type="match status" value="1"/>
</dbReference>
<feature type="domain" description="Pyrroline-5-carboxylate reductase catalytic N-terminal" evidence="2">
    <location>
        <begin position="3"/>
        <end position="105"/>
    </location>
</feature>
<dbReference type="PIRSF" id="PIRSF000193">
    <property type="entry name" value="Pyrrol-5-carb_rd"/>
    <property type="match status" value="1"/>
</dbReference>
<dbReference type="InterPro" id="IPR036291">
    <property type="entry name" value="NAD(P)-bd_dom_sf"/>
</dbReference>
<dbReference type="Pfam" id="PF14748">
    <property type="entry name" value="P5CR_dimer"/>
    <property type="match status" value="1"/>
</dbReference>
<accession>A0ABN2AE25</accession>
<evidence type="ECO:0000259" key="3">
    <source>
        <dbReference type="Pfam" id="PF14748"/>
    </source>
</evidence>
<protein>
    <submittedName>
        <fullName evidence="4">Pyrroline-5-carboxylate reductase</fullName>
    </submittedName>
</protein>
<reference evidence="4 5" key="1">
    <citation type="journal article" date="2019" name="Int. J. Syst. Evol. Microbiol.">
        <title>The Global Catalogue of Microorganisms (GCM) 10K type strain sequencing project: providing services to taxonomists for standard genome sequencing and annotation.</title>
        <authorList>
            <consortium name="The Broad Institute Genomics Platform"/>
            <consortium name="The Broad Institute Genome Sequencing Center for Infectious Disease"/>
            <person name="Wu L."/>
            <person name="Ma J."/>
        </authorList>
    </citation>
    <scope>NUCLEOTIDE SEQUENCE [LARGE SCALE GENOMIC DNA]</scope>
    <source>
        <strain evidence="4 5">JCM 13318</strain>
    </source>
</reference>
<dbReference type="Proteomes" id="UP001500177">
    <property type="component" value="Unassembled WGS sequence"/>
</dbReference>
<feature type="domain" description="Pyrroline-5-carboxylate reductase dimerisation" evidence="3">
    <location>
        <begin position="162"/>
        <end position="258"/>
    </location>
</feature>
<keyword evidence="5" id="KW-1185">Reference proteome</keyword>
<evidence type="ECO:0000259" key="2">
    <source>
        <dbReference type="Pfam" id="PF03807"/>
    </source>
</evidence>
<name>A0ABN2AE25_9MICO</name>
<dbReference type="RefSeq" id="WP_173151688.1">
    <property type="nucleotide sequence ID" value="NZ_BAAALX010000009.1"/>
</dbReference>
<organism evidence="4 5">
    <name type="scientific">Brevibacterium permense</name>
    <dbReference type="NCBI Taxonomy" id="234834"/>
    <lineage>
        <taxon>Bacteria</taxon>
        <taxon>Bacillati</taxon>
        <taxon>Actinomycetota</taxon>
        <taxon>Actinomycetes</taxon>
        <taxon>Micrococcales</taxon>
        <taxon>Brevibacteriaceae</taxon>
        <taxon>Brevibacterium</taxon>
    </lineage>
</organism>
<comment type="caution">
    <text evidence="4">The sequence shown here is derived from an EMBL/GenBank/DDBJ whole genome shotgun (WGS) entry which is preliminary data.</text>
</comment>
<dbReference type="Pfam" id="PF03807">
    <property type="entry name" value="F420_oxidored"/>
    <property type="match status" value="1"/>
</dbReference>
<evidence type="ECO:0000256" key="1">
    <source>
        <dbReference type="ARBA" id="ARBA00005525"/>
    </source>
</evidence>
<comment type="similarity">
    <text evidence="1">Belongs to the pyrroline-5-carboxylate reductase family.</text>
</comment>
<sequence>MSTIGVIGVGEIASAMVEGLSGGTATTENGGAPETGLRFVLSPRNAERARHLADTIETAEVAESNQEVVDRSDLIVLAVLPQQAAGALGALDIPAEKTLVSAVAGIPTDELSALLPHDPDIVRIIPLPAVRERKGVTAMFPADGDVEALLDLLGGSVTAADETKFSTLSAVTATMSAHFAFLQTITAWLVDRGWDQADADHFIRGQFIGLGTTLDQSEAPIADLVAAHETPGGLNEQVNRDWMDDTNRANLAAALDRVFIRVTGDA</sequence>
<dbReference type="InterPro" id="IPR029036">
    <property type="entry name" value="P5CR_dimer"/>
</dbReference>